<dbReference type="RefSeq" id="WP_218102394.1">
    <property type="nucleotide sequence ID" value="NZ_CAJVCE010000027.1"/>
</dbReference>
<accession>A0ABM8VRU9</accession>
<sequence>MKKLKTLTAGSVLLTMVLGASGAALAETAKPVEVKTEAQEAVPAVKAGAVLVRSAGMLFNPVHERKYMQLLVQSYAPDSAAQWNAALEERKQVESDMSKTLEKQVILKTDPATPVEAIKIQKLDDASAGADGTDNIRFEIKQGKELHVSATKAIAAGGTMKKEWTESMKLQDDFAKAVESGDGSAIRALLPKLLDDYTKQTAEMKEATEKMKTQQTEQQ</sequence>
<organism evidence="2 3">
    <name type="scientific">Paenibacillus allorhizosphaerae</name>
    <dbReference type="NCBI Taxonomy" id="2849866"/>
    <lineage>
        <taxon>Bacteria</taxon>
        <taxon>Bacillati</taxon>
        <taxon>Bacillota</taxon>
        <taxon>Bacilli</taxon>
        <taxon>Bacillales</taxon>
        <taxon>Paenibacillaceae</taxon>
        <taxon>Paenibacillus</taxon>
    </lineage>
</organism>
<evidence type="ECO:0000313" key="3">
    <source>
        <dbReference type="Proteomes" id="UP000730618"/>
    </source>
</evidence>
<comment type="caution">
    <text evidence="2">The sequence shown here is derived from an EMBL/GenBank/DDBJ whole genome shotgun (WGS) entry which is preliminary data.</text>
</comment>
<gene>
    <name evidence="2" type="ORF">PAECIP111802_06200</name>
</gene>
<dbReference type="Proteomes" id="UP000730618">
    <property type="component" value="Unassembled WGS sequence"/>
</dbReference>
<proteinExistence type="predicted"/>
<keyword evidence="1" id="KW-0732">Signal</keyword>
<feature type="chain" id="PRO_5045783216" description="DUF4142 domain-containing protein" evidence="1">
    <location>
        <begin position="27"/>
        <end position="219"/>
    </location>
</feature>
<feature type="signal peptide" evidence="1">
    <location>
        <begin position="1"/>
        <end position="26"/>
    </location>
</feature>
<dbReference type="EMBL" id="CAJVCE010000027">
    <property type="protein sequence ID" value="CAG7655766.1"/>
    <property type="molecule type" value="Genomic_DNA"/>
</dbReference>
<reference evidence="2 3" key="1">
    <citation type="submission" date="2021-06" db="EMBL/GenBank/DDBJ databases">
        <authorList>
            <person name="Criscuolo A."/>
        </authorList>
    </citation>
    <scope>NUCLEOTIDE SEQUENCE [LARGE SCALE GENOMIC DNA]</scope>
    <source>
        <strain evidence="3">CIP 111802</strain>
    </source>
</reference>
<evidence type="ECO:0000256" key="1">
    <source>
        <dbReference type="SAM" id="SignalP"/>
    </source>
</evidence>
<keyword evidence="3" id="KW-1185">Reference proteome</keyword>
<protein>
    <recommendedName>
        <fullName evidence="4">DUF4142 domain-containing protein</fullName>
    </recommendedName>
</protein>
<evidence type="ECO:0000313" key="2">
    <source>
        <dbReference type="EMBL" id="CAG7655766.1"/>
    </source>
</evidence>
<evidence type="ECO:0008006" key="4">
    <source>
        <dbReference type="Google" id="ProtNLM"/>
    </source>
</evidence>
<name>A0ABM8VRU9_9BACL</name>